<dbReference type="PANTHER" id="PTHR46871:SF1">
    <property type="entry name" value="BROMO-ADJACENT HOMOLOGY (BAH) DOMAIN-CONTAINING PROTEIN"/>
    <property type="match status" value="1"/>
</dbReference>
<protein>
    <recommendedName>
        <fullName evidence="1">TFIIS central domain-containing protein</fullName>
    </recommendedName>
</protein>
<dbReference type="PROSITE" id="PS51321">
    <property type="entry name" value="TFIIS_CENTRAL"/>
    <property type="match status" value="1"/>
</dbReference>
<dbReference type="SUPFAM" id="SSF46942">
    <property type="entry name" value="Elongation factor TFIIS domain 2"/>
    <property type="match status" value="1"/>
</dbReference>
<accession>A0A5P1FD46</accession>
<dbReference type="InterPro" id="IPR036575">
    <property type="entry name" value="TFIIS_cen_dom_sf"/>
</dbReference>
<dbReference type="Pfam" id="PF07500">
    <property type="entry name" value="TFIIS_M"/>
    <property type="match status" value="1"/>
</dbReference>
<dbReference type="Gramene" id="ONK74789">
    <property type="protein sequence ID" value="ONK74789"/>
    <property type="gene ID" value="A4U43_C03F10160"/>
</dbReference>
<gene>
    <name evidence="2" type="ORF">A4U43_C03F10160</name>
</gene>
<organism evidence="2 3">
    <name type="scientific">Asparagus officinalis</name>
    <name type="common">Garden asparagus</name>
    <dbReference type="NCBI Taxonomy" id="4686"/>
    <lineage>
        <taxon>Eukaryota</taxon>
        <taxon>Viridiplantae</taxon>
        <taxon>Streptophyta</taxon>
        <taxon>Embryophyta</taxon>
        <taxon>Tracheophyta</taxon>
        <taxon>Spermatophyta</taxon>
        <taxon>Magnoliopsida</taxon>
        <taxon>Liliopsida</taxon>
        <taxon>Asparagales</taxon>
        <taxon>Asparagaceae</taxon>
        <taxon>Asparagoideae</taxon>
        <taxon>Asparagus</taxon>
    </lineage>
</organism>
<dbReference type="Proteomes" id="UP000243459">
    <property type="component" value="Chromosome 3"/>
</dbReference>
<sequence length="148" mass="16962">MRSDSGVSYYHDILAKYKVLTGNECRDKWLAKLLQGITTAGDDKCCMDVVLAKASRERATYETSIDQHKYNQKMRQLDFNLKNNVVLTKRLLDKDLEPKAILVMSPDELKAGMAAEEIYIWEQDESEKIQMIHASCPQCMEKKVGVLE</sequence>
<dbReference type="EMBL" id="CM007383">
    <property type="protein sequence ID" value="ONK74789.1"/>
    <property type="molecule type" value="Genomic_DNA"/>
</dbReference>
<name>A0A5P1FD46_ASPOF</name>
<dbReference type="InterPro" id="IPR003618">
    <property type="entry name" value="TFIIS_cen_dom"/>
</dbReference>
<evidence type="ECO:0000313" key="3">
    <source>
        <dbReference type="Proteomes" id="UP000243459"/>
    </source>
</evidence>
<keyword evidence="3" id="KW-1185">Reference proteome</keyword>
<evidence type="ECO:0000313" key="2">
    <source>
        <dbReference type="EMBL" id="ONK74789.1"/>
    </source>
</evidence>
<dbReference type="GO" id="GO:0006351">
    <property type="term" value="P:DNA-templated transcription"/>
    <property type="evidence" value="ECO:0007669"/>
    <property type="project" value="InterPro"/>
</dbReference>
<proteinExistence type="predicted"/>
<reference evidence="3" key="1">
    <citation type="journal article" date="2017" name="Nat. Commun.">
        <title>The asparagus genome sheds light on the origin and evolution of a young Y chromosome.</title>
        <authorList>
            <person name="Harkess A."/>
            <person name="Zhou J."/>
            <person name="Xu C."/>
            <person name="Bowers J.E."/>
            <person name="Van der Hulst R."/>
            <person name="Ayyampalayam S."/>
            <person name="Mercati F."/>
            <person name="Riccardi P."/>
            <person name="McKain M.R."/>
            <person name="Kakrana A."/>
            <person name="Tang H."/>
            <person name="Ray J."/>
            <person name="Groenendijk J."/>
            <person name="Arikit S."/>
            <person name="Mathioni S.M."/>
            <person name="Nakano M."/>
            <person name="Shan H."/>
            <person name="Telgmann-Rauber A."/>
            <person name="Kanno A."/>
            <person name="Yue Z."/>
            <person name="Chen H."/>
            <person name="Li W."/>
            <person name="Chen Y."/>
            <person name="Xu X."/>
            <person name="Zhang Y."/>
            <person name="Luo S."/>
            <person name="Chen H."/>
            <person name="Gao J."/>
            <person name="Mao Z."/>
            <person name="Pires J.C."/>
            <person name="Luo M."/>
            <person name="Kudrna D."/>
            <person name="Wing R.A."/>
            <person name="Meyers B.C."/>
            <person name="Yi K."/>
            <person name="Kong H."/>
            <person name="Lavrijsen P."/>
            <person name="Sunseri F."/>
            <person name="Falavigna A."/>
            <person name="Ye Y."/>
            <person name="Leebens-Mack J.H."/>
            <person name="Chen G."/>
        </authorList>
    </citation>
    <scope>NUCLEOTIDE SEQUENCE [LARGE SCALE GENOMIC DNA]</scope>
    <source>
        <strain evidence="3">cv. DH0086</strain>
    </source>
</reference>
<evidence type="ECO:0000259" key="1">
    <source>
        <dbReference type="PROSITE" id="PS51321"/>
    </source>
</evidence>
<feature type="domain" description="TFIIS central" evidence="1">
    <location>
        <begin position="25"/>
        <end position="137"/>
    </location>
</feature>
<dbReference type="PANTHER" id="PTHR46871">
    <property type="entry name" value="BROMO-ADJACENT HOMOLOGY (BAH) DOMAIN-CONTAINING PROTEIN"/>
    <property type="match status" value="1"/>
</dbReference>
<dbReference type="AlphaFoldDB" id="A0A5P1FD46"/>
<dbReference type="Gene3D" id="1.10.472.30">
    <property type="entry name" value="Transcription elongation factor S-II, central domain"/>
    <property type="match status" value="1"/>
</dbReference>